<name>A0A4R6XE24_9GAMM</name>
<dbReference type="InterPro" id="IPR006905">
    <property type="entry name" value="Flavin_halogenase"/>
</dbReference>
<dbReference type="AlphaFoldDB" id="A0A4R6XE24"/>
<sequence length="499" mass="55019">MSVPIQKVVIVGANLTGFCAAAYVTSQLKGSGLQVEIIDDGSGEYSPIVSTQASVNSVFQSMGLDLRQLMAATDAAFNLGQAYEGWLGAGSWAFNSFTAPPNMAGFFEFQHFWLKSMQSGNVGDYHQYSLAAMAARQGKFAFPSPANPNPLTQLSFGLNFNSAKLMAFMRSLSINAGVKVADGTLQAVESDENGTVSAVLMSTGLKVQGDFFIDCSLLAKSVLDSHFNLSFHSRYETSPVNRTACIVLNNQDEPLLPQTSVRALPNGWLKQCSDQNRTATTFVYNSNQLTDQEVAIGLLQHMVNQDSDEQPPADVVFSELTPGNKVASWVDNCLFIGAGTFQSCQLDYCDFSYVFKALESFVKLFPHNKNSYNSHEYNRWTQADYNQLLDYECLAMSLAANNETEFWISLKKLELSEAMQHQLALFKSHGRLIDQRQALIAKHQWAAMLISRGVIPVRNHPLMSVLDQADGLPELQSQIGSLVAGMPSHRQFLLRFCQQ</sequence>
<accession>A0A4R6XE24</accession>
<dbReference type="InterPro" id="IPR036188">
    <property type="entry name" value="FAD/NAD-bd_sf"/>
</dbReference>
<dbReference type="Gene3D" id="3.50.50.60">
    <property type="entry name" value="FAD/NAD(P)-binding domain"/>
    <property type="match status" value="1"/>
</dbReference>
<evidence type="ECO:0000313" key="2">
    <source>
        <dbReference type="Proteomes" id="UP000295724"/>
    </source>
</evidence>
<comment type="caution">
    <text evidence="1">The sequence shown here is derived from an EMBL/GenBank/DDBJ whole genome shotgun (WGS) entry which is preliminary data.</text>
</comment>
<reference evidence="1 2" key="1">
    <citation type="submission" date="2019-03" db="EMBL/GenBank/DDBJ databases">
        <title>Genomic Encyclopedia of Type Strains, Phase IV (KMG-IV): sequencing the most valuable type-strain genomes for metagenomic binning, comparative biology and taxonomic classification.</title>
        <authorList>
            <person name="Goeker M."/>
        </authorList>
    </citation>
    <scope>NUCLEOTIDE SEQUENCE [LARGE SCALE GENOMIC DNA]</scope>
    <source>
        <strain evidence="1 2">DSM 25488</strain>
    </source>
</reference>
<dbReference type="SUPFAM" id="SSF51905">
    <property type="entry name" value="FAD/NAD(P)-binding domain"/>
    <property type="match status" value="1"/>
</dbReference>
<evidence type="ECO:0000313" key="1">
    <source>
        <dbReference type="EMBL" id="TDR17576.1"/>
    </source>
</evidence>
<proteinExistence type="predicted"/>
<dbReference type="Proteomes" id="UP000295724">
    <property type="component" value="Unassembled WGS sequence"/>
</dbReference>
<dbReference type="RefSeq" id="WP_099018937.1">
    <property type="nucleotide sequence ID" value="NZ_NIHB01000002.1"/>
</dbReference>
<protein>
    <submittedName>
        <fullName evidence="1">Tryptophan halogenase</fullName>
    </submittedName>
</protein>
<dbReference type="EMBL" id="SNZB01000006">
    <property type="protein sequence ID" value="TDR17576.1"/>
    <property type="molecule type" value="Genomic_DNA"/>
</dbReference>
<organism evidence="1 2">
    <name type="scientific">Marinicella litoralis</name>
    <dbReference type="NCBI Taxonomy" id="644220"/>
    <lineage>
        <taxon>Bacteria</taxon>
        <taxon>Pseudomonadati</taxon>
        <taxon>Pseudomonadota</taxon>
        <taxon>Gammaproteobacteria</taxon>
        <taxon>Lysobacterales</taxon>
        <taxon>Marinicellaceae</taxon>
        <taxon>Marinicella</taxon>
    </lineage>
</organism>
<dbReference type="GO" id="GO:0004497">
    <property type="term" value="F:monooxygenase activity"/>
    <property type="evidence" value="ECO:0007669"/>
    <property type="project" value="InterPro"/>
</dbReference>
<gene>
    <name evidence="1" type="ORF">C8D91_2635</name>
</gene>
<keyword evidence="2" id="KW-1185">Reference proteome</keyword>
<dbReference type="Pfam" id="PF04820">
    <property type="entry name" value="Trp_halogenase"/>
    <property type="match status" value="1"/>
</dbReference>